<sequence length="85" mass="9639">MITLTREVHEIKLRFRNGTYMVGGLVPNDVTDYIGILLDVAYPRDSIGRAVNHSTNKLSEGRFESSASETIMDSRPLQDSYRIIH</sequence>
<dbReference type="AlphaFoldDB" id="A0A016TLY5"/>
<evidence type="ECO:0000313" key="2">
    <source>
        <dbReference type="Proteomes" id="UP000024635"/>
    </source>
</evidence>
<keyword evidence="2" id="KW-1185">Reference proteome</keyword>
<protein>
    <submittedName>
        <fullName evidence="1">Uncharacterized protein</fullName>
    </submittedName>
</protein>
<gene>
    <name evidence="1" type="primary">Acey_s0092.g2546</name>
    <name evidence="1" type="ORF">Y032_0092g2546</name>
</gene>
<dbReference type="Proteomes" id="UP000024635">
    <property type="component" value="Unassembled WGS sequence"/>
</dbReference>
<accession>A0A016TLY5</accession>
<name>A0A016TLY5_9BILA</name>
<proteinExistence type="predicted"/>
<organism evidence="1 2">
    <name type="scientific">Ancylostoma ceylanicum</name>
    <dbReference type="NCBI Taxonomy" id="53326"/>
    <lineage>
        <taxon>Eukaryota</taxon>
        <taxon>Metazoa</taxon>
        <taxon>Ecdysozoa</taxon>
        <taxon>Nematoda</taxon>
        <taxon>Chromadorea</taxon>
        <taxon>Rhabditida</taxon>
        <taxon>Rhabditina</taxon>
        <taxon>Rhabditomorpha</taxon>
        <taxon>Strongyloidea</taxon>
        <taxon>Ancylostomatidae</taxon>
        <taxon>Ancylostomatinae</taxon>
        <taxon>Ancylostoma</taxon>
    </lineage>
</organism>
<reference evidence="2" key="1">
    <citation type="journal article" date="2015" name="Nat. Genet.">
        <title>The genome and transcriptome of the zoonotic hookworm Ancylostoma ceylanicum identify infection-specific gene families.</title>
        <authorList>
            <person name="Schwarz E.M."/>
            <person name="Hu Y."/>
            <person name="Antoshechkin I."/>
            <person name="Miller M.M."/>
            <person name="Sternberg P.W."/>
            <person name="Aroian R.V."/>
        </authorList>
    </citation>
    <scope>NUCLEOTIDE SEQUENCE</scope>
    <source>
        <strain evidence="2">HY135</strain>
    </source>
</reference>
<comment type="caution">
    <text evidence="1">The sequence shown here is derived from an EMBL/GenBank/DDBJ whole genome shotgun (WGS) entry which is preliminary data.</text>
</comment>
<evidence type="ECO:0000313" key="1">
    <source>
        <dbReference type="EMBL" id="EYC03662.1"/>
    </source>
</evidence>
<dbReference type="EMBL" id="JARK01001428">
    <property type="protein sequence ID" value="EYC03662.1"/>
    <property type="molecule type" value="Genomic_DNA"/>
</dbReference>